<dbReference type="EMBL" id="CM035415">
    <property type="protein sequence ID" value="KAH7428049.1"/>
    <property type="molecule type" value="Genomic_DNA"/>
</dbReference>
<evidence type="ECO:0000256" key="9">
    <source>
        <dbReference type="SAM" id="MobiDB-lite"/>
    </source>
</evidence>
<name>A0A8T2U669_CERRI</name>
<feature type="compositionally biased region" description="Basic and acidic residues" evidence="9">
    <location>
        <begin position="114"/>
        <end position="123"/>
    </location>
</feature>
<sequence>MTTSYNRSSHCLLTIPSAPQGSIGVLSSRYAPLPYNTVGTLLPSTLCATFRSSRGDRHRIRARTDGDSVATSIDRETKKELRREDIERHQAETSSEERSFLGARPAANSPWPRPELERRPETGDRSLGSLFAVDGAAPETINGRMAMVGFVWALVAEKMTGLSVMEQLFHPSTSGILWFAGVVQLFTAASVIPFLNGESTDARRWGPFNAKAERWNGRLAMIGFVSLLVDEAIRQAPLLH</sequence>
<evidence type="ECO:0000256" key="3">
    <source>
        <dbReference type="ARBA" id="ARBA00022528"/>
    </source>
</evidence>
<keyword evidence="12" id="KW-1185">Reference proteome</keyword>
<keyword evidence="6 10" id="KW-1133">Transmembrane helix</keyword>
<keyword evidence="7 10" id="KW-0472">Membrane</keyword>
<dbReference type="OMA" id="NRSSHCL"/>
<evidence type="ECO:0000256" key="4">
    <source>
        <dbReference type="ARBA" id="ARBA00022640"/>
    </source>
</evidence>
<keyword evidence="5 10" id="KW-0812">Transmembrane</keyword>
<evidence type="ECO:0000256" key="2">
    <source>
        <dbReference type="ARBA" id="ARBA00004229"/>
    </source>
</evidence>
<dbReference type="GO" id="GO:0016020">
    <property type="term" value="C:membrane"/>
    <property type="evidence" value="ECO:0007669"/>
    <property type="project" value="UniProtKB-SubCell"/>
</dbReference>
<dbReference type="PANTHER" id="PTHR14154">
    <property type="entry name" value="UPF0041 BRAIN PROTEIN 44-RELATED"/>
    <property type="match status" value="1"/>
</dbReference>
<evidence type="ECO:0000313" key="11">
    <source>
        <dbReference type="EMBL" id="KAH7428049.1"/>
    </source>
</evidence>
<evidence type="ECO:0000256" key="8">
    <source>
        <dbReference type="ARBA" id="ARBA00037956"/>
    </source>
</evidence>
<feature type="region of interest" description="Disordered" evidence="9">
    <location>
        <begin position="63"/>
        <end position="123"/>
    </location>
</feature>
<comment type="similarity">
    <text evidence="8">Belongs to the ELIP/psbS family.</text>
</comment>
<dbReference type="OrthoDB" id="513190at2759"/>
<gene>
    <name evidence="11" type="ORF">KP509_10G073000</name>
</gene>
<dbReference type="Proteomes" id="UP000825935">
    <property type="component" value="Chromosome 10"/>
</dbReference>
<evidence type="ECO:0000256" key="10">
    <source>
        <dbReference type="SAM" id="Phobius"/>
    </source>
</evidence>
<evidence type="ECO:0000256" key="7">
    <source>
        <dbReference type="ARBA" id="ARBA00023136"/>
    </source>
</evidence>
<proteinExistence type="inferred from homology"/>
<evidence type="ECO:0000256" key="5">
    <source>
        <dbReference type="ARBA" id="ARBA00022692"/>
    </source>
</evidence>
<protein>
    <recommendedName>
        <fullName evidence="13">Early light-induced protein</fullName>
    </recommendedName>
</protein>
<dbReference type="InterPro" id="IPR022796">
    <property type="entry name" value="Chloroa_b-bind"/>
</dbReference>
<keyword evidence="3" id="KW-0150">Chloroplast</keyword>
<keyword evidence="4" id="KW-0934">Plastid</keyword>
<evidence type="ECO:0008006" key="13">
    <source>
        <dbReference type="Google" id="ProtNLM"/>
    </source>
</evidence>
<dbReference type="SUPFAM" id="SSF103511">
    <property type="entry name" value="Chlorophyll a-b binding protein"/>
    <property type="match status" value="1"/>
</dbReference>
<feature type="compositionally biased region" description="Basic and acidic residues" evidence="9">
    <location>
        <begin position="73"/>
        <end position="99"/>
    </location>
</feature>
<feature type="transmembrane region" description="Helical" evidence="10">
    <location>
        <begin position="175"/>
        <end position="195"/>
    </location>
</feature>
<comment type="caution">
    <text evidence="11">The sequence shown here is derived from an EMBL/GenBank/DDBJ whole genome shotgun (WGS) entry which is preliminary data.</text>
</comment>
<dbReference type="GO" id="GO:0009507">
    <property type="term" value="C:chloroplast"/>
    <property type="evidence" value="ECO:0007669"/>
    <property type="project" value="UniProtKB-SubCell"/>
</dbReference>
<dbReference type="Pfam" id="PF00504">
    <property type="entry name" value="Chloroa_b-bind"/>
    <property type="match status" value="1"/>
</dbReference>
<evidence type="ECO:0000256" key="1">
    <source>
        <dbReference type="ARBA" id="ARBA00004141"/>
    </source>
</evidence>
<evidence type="ECO:0000256" key="6">
    <source>
        <dbReference type="ARBA" id="ARBA00022989"/>
    </source>
</evidence>
<accession>A0A8T2U669</accession>
<reference evidence="11" key="1">
    <citation type="submission" date="2021-08" db="EMBL/GenBank/DDBJ databases">
        <title>WGS assembly of Ceratopteris richardii.</title>
        <authorList>
            <person name="Marchant D.B."/>
            <person name="Chen G."/>
            <person name="Jenkins J."/>
            <person name="Shu S."/>
            <person name="Leebens-Mack J."/>
            <person name="Grimwood J."/>
            <person name="Schmutz J."/>
            <person name="Soltis P."/>
            <person name="Soltis D."/>
            <person name="Chen Z.-H."/>
        </authorList>
    </citation>
    <scope>NUCLEOTIDE SEQUENCE</scope>
    <source>
        <strain evidence="11">Whitten #5841</strain>
        <tissue evidence="11">Leaf</tissue>
    </source>
</reference>
<dbReference type="AlphaFoldDB" id="A0A8T2U669"/>
<evidence type="ECO:0000313" key="12">
    <source>
        <dbReference type="Proteomes" id="UP000825935"/>
    </source>
</evidence>
<comment type="subcellular location">
    <subcellularLocation>
        <location evidence="1">Membrane</location>
        <topology evidence="1">Multi-pass membrane protein</topology>
    </subcellularLocation>
    <subcellularLocation>
        <location evidence="2">Plastid</location>
        <location evidence="2">Chloroplast</location>
    </subcellularLocation>
</comment>
<organism evidence="11 12">
    <name type="scientific">Ceratopteris richardii</name>
    <name type="common">Triangle waterfern</name>
    <dbReference type="NCBI Taxonomy" id="49495"/>
    <lineage>
        <taxon>Eukaryota</taxon>
        <taxon>Viridiplantae</taxon>
        <taxon>Streptophyta</taxon>
        <taxon>Embryophyta</taxon>
        <taxon>Tracheophyta</taxon>
        <taxon>Polypodiopsida</taxon>
        <taxon>Polypodiidae</taxon>
        <taxon>Polypodiales</taxon>
        <taxon>Pteridineae</taxon>
        <taxon>Pteridaceae</taxon>
        <taxon>Parkerioideae</taxon>
        <taxon>Ceratopteris</taxon>
    </lineage>
</organism>